<dbReference type="PANTHER" id="PTHR10286">
    <property type="entry name" value="INORGANIC PYROPHOSPHATASE"/>
    <property type="match status" value="1"/>
</dbReference>
<evidence type="ECO:0000313" key="8">
    <source>
        <dbReference type="EMBL" id="NYJ22654.1"/>
    </source>
</evidence>
<evidence type="ECO:0000256" key="3">
    <source>
        <dbReference type="ARBA" id="ARBA00022723"/>
    </source>
</evidence>
<protein>
    <recommendedName>
        <fullName evidence="7">Inorganic pyrophosphatase</fullName>
        <ecNumber evidence="7">3.6.1.1</ecNumber>
    </recommendedName>
    <alternativeName>
        <fullName evidence="7">Pyrophosphate phospho-hydrolase</fullName>
        <shortName evidence="7">PPase</shortName>
    </alternativeName>
</protein>
<dbReference type="EMBL" id="JACCFL010000001">
    <property type="protein sequence ID" value="NYJ22654.1"/>
    <property type="molecule type" value="Genomic_DNA"/>
</dbReference>
<feature type="binding site" evidence="7">
    <location>
        <position position="58"/>
    </location>
    <ligand>
        <name>Mg(2+)</name>
        <dbReference type="ChEBI" id="CHEBI:18420"/>
        <label>1</label>
    </ligand>
</feature>
<dbReference type="PROSITE" id="PS00387">
    <property type="entry name" value="PPASE"/>
    <property type="match status" value="1"/>
</dbReference>
<dbReference type="FunFam" id="3.90.80.10:FF:000003">
    <property type="entry name" value="Inorganic pyrophosphatase"/>
    <property type="match status" value="1"/>
</dbReference>
<dbReference type="Gene3D" id="3.90.80.10">
    <property type="entry name" value="Inorganic pyrophosphatase"/>
    <property type="match status" value="1"/>
</dbReference>
<dbReference type="Pfam" id="PF00719">
    <property type="entry name" value="Pyrophosphatase"/>
    <property type="match status" value="1"/>
</dbReference>
<dbReference type="GO" id="GO:0005737">
    <property type="term" value="C:cytoplasm"/>
    <property type="evidence" value="ECO:0007669"/>
    <property type="project" value="UniProtKB-SubCell"/>
</dbReference>
<feature type="binding site" evidence="7">
    <location>
        <position position="43"/>
    </location>
    <ligand>
        <name>substrate</name>
    </ligand>
</feature>
<comment type="subcellular location">
    <subcellularLocation>
        <location evidence="7">Cytoplasm</location>
    </subcellularLocation>
</comment>
<dbReference type="GO" id="GO:0006796">
    <property type="term" value="P:phosphate-containing compound metabolic process"/>
    <property type="evidence" value="ECO:0007669"/>
    <property type="project" value="InterPro"/>
</dbReference>
<comment type="subunit">
    <text evidence="7">Homohexamer.</text>
</comment>
<feature type="binding site" evidence="7">
    <location>
        <position position="53"/>
    </location>
    <ligand>
        <name>Mg(2+)</name>
        <dbReference type="ChEBI" id="CHEBI:18420"/>
        <label>1</label>
    </ligand>
</feature>
<dbReference type="SUPFAM" id="SSF50324">
    <property type="entry name" value="Inorganic pyrophosphatase"/>
    <property type="match status" value="1"/>
</dbReference>
<evidence type="ECO:0000256" key="4">
    <source>
        <dbReference type="ARBA" id="ARBA00022801"/>
    </source>
</evidence>
<dbReference type="InterPro" id="IPR036649">
    <property type="entry name" value="Pyrophosphatase_sf"/>
</dbReference>
<comment type="catalytic activity">
    <reaction evidence="6 7">
        <text>diphosphate + H2O = 2 phosphate + H(+)</text>
        <dbReference type="Rhea" id="RHEA:24576"/>
        <dbReference type="ChEBI" id="CHEBI:15377"/>
        <dbReference type="ChEBI" id="CHEBI:15378"/>
        <dbReference type="ChEBI" id="CHEBI:33019"/>
        <dbReference type="ChEBI" id="CHEBI:43474"/>
        <dbReference type="EC" id="3.6.1.1"/>
    </reaction>
</comment>
<feature type="binding site" evidence="7">
    <location>
        <position position="31"/>
    </location>
    <ligand>
        <name>substrate</name>
    </ligand>
</feature>
<feature type="binding site" evidence="7">
    <location>
        <position position="85"/>
    </location>
    <ligand>
        <name>Mg(2+)</name>
        <dbReference type="ChEBI" id="CHEBI:18420"/>
        <label>3</label>
    </ligand>
</feature>
<evidence type="ECO:0000256" key="5">
    <source>
        <dbReference type="ARBA" id="ARBA00022842"/>
    </source>
</evidence>
<feature type="active site" description="Proton acceptor" evidence="7">
    <location>
        <position position="90"/>
    </location>
</feature>
<keyword evidence="5 7" id="KW-0460">Magnesium</keyword>
<dbReference type="InterPro" id="IPR008162">
    <property type="entry name" value="Pyrophosphatase"/>
</dbReference>
<comment type="function">
    <text evidence="7">Catalyzes the hydrolysis of inorganic pyrophosphate (PPi) forming two phosphate ions.</text>
</comment>
<proteinExistence type="inferred from homology"/>
<evidence type="ECO:0000256" key="1">
    <source>
        <dbReference type="ARBA" id="ARBA00001946"/>
    </source>
</evidence>
<feature type="binding site" evidence="7">
    <location>
        <position position="90"/>
    </location>
    <ligand>
        <name>Mg(2+)</name>
        <dbReference type="ChEBI" id="CHEBI:18420"/>
        <label>1</label>
    </ligand>
</feature>
<comment type="caution">
    <text evidence="8">The sequence shown here is derived from an EMBL/GenBank/DDBJ whole genome shotgun (WGS) entry which is preliminary data.</text>
</comment>
<keyword evidence="4 7" id="KW-0378">Hydrolase</keyword>
<organism evidence="8 9">
    <name type="scientific">Leifsonia shinshuensis</name>
    <dbReference type="NCBI Taxonomy" id="150026"/>
    <lineage>
        <taxon>Bacteria</taxon>
        <taxon>Bacillati</taxon>
        <taxon>Actinomycetota</taxon>
        <taxon>Actinomycetes</taxon>
        <taxon>Micrococcales</taxon>
        <taxon>Microbacteriaceae</taxon>
        <taxon>Leifsonia</taxon>
    </lineage>
</organism>
<keyword evidence="2 7" id="KW-0963">Cytoplasm</keyword>
<dbReference type="GO" id="GO:0000287">
    <property type="term" value="F:magnesium ion binding"/>
    <property type="evidence" value="ECO:0007669"/>
    <property type="project" value="UniProtKB-UniRule"/>
</dbReference>
<comment type="similarity">
    <text evidence="7">Belongs to the PPase family.</text>
</comment>
<evidence type="ECO:0000313" key="9">
    <source>
        <dbReference type="Proteomes" id="UP000578352"/>
    </source>
</evidence>
<dbReference type="EC" id="3.6.1.1" evidence="7"/>
<evidence type="ECO:0000256" key="7">
    <source>
        <dbReference type="HAMAP-Rule" id="MF_00209"/>
    </source>
</evidence>
<reference evidence="8 9" key="1">
    <citation type="submission" date="2020-07" db="EMBL/GenBank/DDBJ databases">
        <title>Sequencing the genomes of 1000 actinobacteria strains.</title>
        <authorList>
            <person name="Klenk H.-P."/>
        </authorList>
    </citation>
    <scope>NUCLEOTIDE SEQUENCE [LARGE SCALE GENOMIC DNA]</scope>
    <source>
        <strain evidence="8 9">DSM 15165</strain>
    </source>
</reference>
<sequence length="163" mass="18279">MAEYDVVIEIPKGSRNKYEVDHETGRVYLDRVLFTSFVYPTDYGYFENTLGLDGDPVDALVLLEYPVFPGVGVKVRPVGVLNMSDEAGSDAKVIAVPYKDPRWLHIQDVNDIPEQTRKEIEHFFARYKDLEPGKFVNIEGWGDAAEAEAIVEAGFVKLAAEGH</sequence>
<dbReference type="HAMAP" id="MF_00209">
    <property type="entry name" value="Inorganic_PPase"/>
    <property type="match status" value="1"/>
</dbReference>
<accession>A0A853CTY8</accession>
<comment type="cofactor">
    <cofactor evidence="1 7">
        <name>Mg(2+)</name>
        <dbReference type="ChEBI" id="CHEBI:18420"/>
    </cofactor>
</comment>
<dbReference type="RefSeq" id="WP_179604678.1">
    <property type="nucleotide sequence ID" value="NZ_BAABEH010000001.1"/>
</dbReference>
<feature type="binding site" evidence="7">
    <location>
        <position position="9"/>
    </location>
    <ligand>
        <name>Mg(2+)</name>
        <dbReference type="ChEBI" id="CHEBI:18420"/>
        <label>2</label>
    </ligand>
</feature>
<keyword evidence="3 7" id="KW-0479">Metal-binding</keyword>
<name>A0A853CTY8_9MICO</name>
<feature type="binding site" evidence="7">
    <location>
        <position position="58"/>
    </location>
    <ligand>
        <name>Mg(2+)</name>
        <dbReference type="ChEBI" id="CHEBI:18420"/>
        <label>2</label>
    </ligand>
</feature>
<feature type="binding site" evidence="7">
    <location>
        <position position="127"/>
    </location>
    <ligand>
        <name>substrate</name>
    </ligand>
</feature>
<feature type="binding site" evidence="7">
    <location>
        <position position="17"/>
    </location>
    <ligand>
        <name>substrate</name>
    </ligand>
</feature>
<dbReference type="Proteomes" id="UP000578352">
    <property type="component" value="Unassembled WGS sequence"/>
</dbReference>
<evidence type="ECO:0000256" key="6">
    <source>
        <dbReference type="ARBA" id="ARBA00047820"/>
    </source>
</evidence>
<feature type="binding site" evidence="7">
    <location>
        <position position="90"/>
    </location>
    <ligand>
        <name>Mg(2+)</name>
        <dbReference type="ChEBI" id="CHEBI:18420"/>
        <label>3</label>
    </ligand>
</feature>
<dbReference type="AlphaFoldDB" id="A0A853CTY8"/>
<dbReference type="GO" id="GO:0004427">
    <property type="term" value="F:inorganic diphosphate phosphatase activity"/>
    <property type="evidence" value="ECO:0007669"/>
    <property type="project" value="UniProtKB-UniRule"/>
</dbReference>
<dbReference type="CDD" id="cd00412">
    <property type="entry name" value="pyrophosphatase"/>
    <property type="match status" value="1"/>
</dbReference>
<gene>
    <name evidence="7" type="primary">ppa</name>
    <name evidence="8" type="ORF">HNR13_000941</name>
</gene>
<evidence type="ECO:0000256" key="2">
    <source>
        <dbReference type="ARBA" id="ARBA00022490"/>
    </source>
</evidence>